<proteinExistence type="predicted"/>
<dbReference type="Gene3D" id="3.30.70.1280">
    <property type="entry name" value="SP0830-like domains"/>
    <property type="match status" value="1"/>
</dbReference>
<reference evidence="1 2" key="1">
    <citation type="submission" date="2018-08" db="EMBL/GenBank/DDBJ databases">
        <title>Sequencing the genomes of 1000 actinobacteria strains.</title>
        <authorList>
            <person name="Klenk H.-P."/>
        </authorList>
    </citation>
    <scope>NUCLEOTIDE SEQUENCE [LARGE SCALE GENOMIC DNA]</scope>
    <source>
        <strain evidence="1 2">DSM 22967</strain>
    </source>
</reference>
<dbReference type="EMBL" id="QTUA01000001">
    <property type="protein sequence ID" value="REF31222.1"/>
    <property type="molecule type" value="Genomic_DNA"/>
</dbReference>
<name>A0A3D9UP57_9MICO</name>
<sequence length="180" mass="19975">MAQYVAFLRAVNVSARWVKMERLRELLGDSGFRDVATHIQSGNVLFGTSMRSRAKIIDALESAMETEFGFPVPVVLRTPVQLVEIADTAHGLDDPLGGADRRYVTLCAQTPSADAVRTLDEWDVDGERLKVVGDEIHWWLGKSTHEAKISNARIEKLVGVATTRDLKVMRTLADKWGARA</sequence>
<dbReference type="AlphaFoldDB" id="A0A3D9UP57"/>
<dbReference type="OrthoDB" id="9806494at2"/>
<dbReference type="RefSeq" id="WP_115923097.1">
    <property type="nucleotide sequence ID" value="NZ_QTUA01000001.1"/>
</dbReference>
<dbReference type="Proteomes" id="UP000256253">
    <property type="component" value="Unassembled WGS sequence"/>
</dbReference>
<keyword evidence="2" id="KW-1185">Reference proteome</keyword>
<organism evidence="1 2">
    <name type="scientific">Calidifontibacter indicus</name>
    <dbReference type="NCBI Taxonomy" id="419650"/>
    <lineage>
        <taxon>Bacteria</taxon>
        <taxon>Bacillati</taxon>
        <taxon>Actinomycetota</taxon>
        <taxon>Actinomycetes</taxon>
        <taxon>Micrococcales</taxon>
        <taxon>Dermacoccaceae</taxon>
        <taxon>Calidifontibacter</taxon>
    </lineage>
</organism>
<evidence type="ECO:0000313" key="2">
    <source>
        <dbReference type="Proteomes" id="UP000256253"/>
    </source>
</evidence>
<evidence type="ECO:0000313" key="1">
    <source>
        <dbReference type="EMBL" id="REF31222.1"/>
    </source>
</evidence>
<dbReference type="PANTHER" id="PTHR36439:SF1">
    <property type="entry name" value="DUF1697 DOMAIN-CONTAINING PROTEIN"/>
    <property type="match status" value="1"/>
</dbReference>
<gene>
    <name evidence="1" type="ORF">DFJ65_2270</name>
</gene>
<dbReference type="PIRSF" id="PIRSF008502">
    <property type="entry name" value="UCP008502"/>
    <property type="match status" value="1"/>
</dbReference>
<dbReference type="PANTHER" id="PTHR36439">
    <property type="entry name" value="BLL4334 PROTEIN"/>
    <property type="match status" value="1"/>
</dbReference>
<dbReference type="InterPro" id="IPR012545">
    <property type="entry name" value="DUF1697"/>
</dbReference>
<protein>
    <submittedName>
        <fullName evidence="1">Uncharacterized protein (DUF1697 family)</fullName>
    </submittedName>
</protein>
<dbReference type="Pfam" id="PF08002">
    <property type="entry name" value="DUF1697"/>
    <property type="match status" value="1"/>
</dbReference>
<accession>A0A3D9UP57</accession>
<comment type="caution">
    <text evidence="1">The sequence shown here is derived from an EMBL/GenBank/DDBJ whole genome shotgun (WGS) entry which is preliminary data.</text>
</comment>
<dbReference type="SUPFAM" id="SSF160379">
    <property type="entry name" value="SP0830-like"/>
    <property type="match status" value="1"/>
</dbReference>